<feature type="non-terminal residue" evidence="8">
    <location>
        <position position="1"/>
    </location>
</feature>
<dbReference type="InterPro" id="IPR017441">
    <property type="entry name" value="Protein_kinase_ATP_BS"/>
</dbReference>
<feature type="binding site" evidence="6">
    <location>
        <position position="67"/>
    </location>
    <ligand>
        <name>ATP</name>
        <dbReference type="ChEBI" id="CHEBI:30616"/>
    </ligand>
</feature>
<keyword evidence="5 6" id="KW-0067">ATP-binding</keyword>
<keyword evidence="4" id="KW-0418">Kinase</keyword>
<keyword evidence="2" id="KW-0808">Transferase</keyword>
<dbReference type="Proteomes" id="UP001642484">
    <property type="component" value="Unassembled WGS sequence"/>
</dbReference>
<dbReference type="InterPro" id="IPR000719">
    <property type="entry name" value="Prot_kinase_dom"/>
</dbReference>
<evidence type="ECO:0000313" key="8">
    <source>
        <dbReference type="EMBL" id="CAK9031351.1"/>
    </source>
</evidence>
<sequence length="398" mass="45184">RLHQVLDVRRHEFWSGIRFMSTEALARQFPEPLNDVYRVEAFVGQGAFSTVWRATHRTSGQVRAIKKIDTTDLSPREIAHEIAIMRFLRHENVVRCYDVFLENQFVSVVMDLFNGGDLVDGLNLHRRASGRLRNKQLRHLAKQMTAAVAHVHSLEIMHRDVKGENFLSDRPNIADPHVRVALSDFGTAIRVDRGEKVYTRVGTPAFWAPEIFVGAYDFKVDVWALGVTTYILLCGTLPYDGQEEICRRPGPEEPLVTLPPHTTKACQEFLEACLVKDSETRRVAKEVQTSEWFQREAEDSPMAAEKEEAPKDKFRDLLEGLTVTCCGAIKLCLDYFCDEKQVEAAAARWSKASTKSSGKDVFEKQATDLSKQISTSLLQHQEIPLLFSLYKSLTLGIF</sequence>
<evidence type="ECO:0000256" key="4">
    <source>
        <dbReference type="ARBA" id="ARBA00022777"/>
    </source>
</evidence>
<dbReference type="Pfam" id="PF00069">
    <property type="entry name" value="Pkinase"/>
    <property type="match status" value="1"/>
</dbReference>
<gene>
    <name evidence="8" type="ORF">CCMP2556_LOCUS18253</name>
</gene>
<dbReference type="Gene3D" id="1.10.510.10">
    <property type="entry name" value="Transferase(Phosphotransferase) domain 1"/>
    <property type="match status" value="1"/>
</dbReference>
<keyword evidence="1" id="KW-0723">Serine/threonine-protein kinase</keyword>
<dbReference type="PANTHER" id="PTHR24346">
    <property type="entry name" value="MAP/MICROTUBULE AFFINITY-REGULATING KINASE"/>
    <property type="match status" value="1"/>
</dbReference>
<evidence type="ECO:0000256" key="6">
    <source>
        <dbReference type="PROSITE-ProRule" id="PRU10141"/>
    </source>
</evidence>
<dbReference type="SUPFAM" id="SSF56112">
    <property type="entry name" value="Protein kinase-like (PK-like)"/>
    <property type="match status" value="1"/>
</dbReference>
<comment type="caution">
    <text evidence="8">The sequence shown here is derived from an EMBL/GenBank/DDBJ whole genome shotgun (WGS) entry which is preliminary data.</text>
</comment>
<organism evidence="8 9">
    <name type="scientific">Durusdinium trenchii</name>
    <dbReference type="NCBI Taxonomy" id="1381693"/>
    <lineage>
        <taxon>Eukaryota</taxon>
        <taxon>Sar</taxon>
        <taxon>Alveolata</taxon>
        <taxon>Dinophyceae</taxon>
        <taxon>Suessiales</taxon>
        <taxon>Symbiodiniaceae</taxon>
        <taxon>Durusdinium</taxon>
    </lineage>
</organism>
<dbReference type="PROSITE" id="PS50011">
    <property type="entry name" value="PROTEIN_KINASE_DOM"/>
    <property type="match status" value="1"/>
</dbReference>
<dbReference type="PANTHER" id="PTHR24346:SF82">
    <property type="entry name" value="KP78A-RELATED"/>
    <property type="match status" value="1"/>
</dbReference>
<evidence type="ECO:0000256" key="2">
    <source>
        <dbReference type="ARBA" id="ARBA00022679"/>
    </source>
</evidence>
<keyword evidence="9" id="KW-1185">Reference proteome</keyword>
<reference evidence="8 9" key="1">
    <citation type="submission" date="2024-02" db="EMBL/GenBank/DDBJ databases">
        <authorList>
            <person name="Chen Y."/>
            <person name="Shah S."/>
            <person name="Dougan E. K."/>
            <person name="Thang M."/>
            <person name="Chan C."/>
        </authorList>
    </citation>
    <scope>NUCLEOTIDE SEQUENCE [LARGE SCALE GENOMIC DNA]</scope>
</reference>
<feature type="domain" description="Protein kinase" evidence="7">
    <location>
        <begin position="37"/>
        <end position="293"/>
    </location>
</feature>
<protein>
    <recommendedName>
        <fullName evidence="7">Protein kinase domain-containing protein</fullName>
    </recommendedName>
</protein>
<dbReference type="SMART" id="SM00220">
    <property type="entry name" value="S_TKc"/>
    <property type="match status" value="1"/>
</dbReference>
<name>A0ABP0KWS9_9DINO</name>
<dbReference type="PROSITE" id="PS00107">
    <property type="entry name" value="PROTEIN_KINASE_ATP"/>
    <property type="match status" value="1"/>
</dbReference>
<evidence type="ECO:0000256" key="3">
    <source>
        <dbReference type="ARBA" id="ARBA00022741"/>
    </source>
</evidence>
<evidence type="ECO:0000256" key="5">
    <source>
        <dbReference type="ARBA" id="ARBA00022840"/>
    </source>
</evidence>
<dbReference type="InterPro" id="IPR011009">
    <property type="entry name" value="Kinase-like_dom_sf"/>
</dbReference>
<keyword evidence="3 6" id="KW-0547">Nucleotide-binding</keyword>
<evidence type="ECO:0000313" key="9">
    <source>
        <dbReference type="Proteomes" id="UP001642484"/>
    </source>
</evidence>
<proteinExistence type="predicted"/>
<dbReference type="EMBL" id="CAXAMN010010280">
    <property type="protein sequence ID" value="CAK9031351.1"/>
    <property type="molecule type" value="Genomic_DNA"/>
</dbReference>
<evidence type="ECO:0000256" key="1">
    <source>
        <dbReference type="ARBA" id="ARBA00022527"/>
    </source>
</evidence>
<evidence type="ECO:0000259" key="7">
    <source>
        <dbReference type="PROSITE" id="PS50011"/>
    </source>
</evidence>
<accession>A0ABP0KWS9</accession>